<proteinExistence type="predicted"/>
<feature type="domain" description="Disease resistance R13L4/SHOC-2-like LRR" evidence="7">
    <location>
        <begin position="390"/>
        <end position="561"/>
    </location>
</feature>
<dbReference type="Pfam" id="PF18052">
    <property type="entry name" value="Rx_N"/>
    <property type="match status" value="1"/>
</dbReference>
<dbReference type="CDD" id="cd14798">
    <property type="entry name" value="RX-CC_like"/>
    <property type="match status" value="1"/>
</dbReference>
<dbReference type="InterPro" id="IPR038005">
    <property type="entry name" value="RX-like_CC"/>
</dbReference>
<dbReference type="InterPro" id="IPR002182">
    <property type="entry name" value="NB-ARC"/>
</dbReference>
<keyword evidence="9" id="KW-1185">Reference proteome</keyword>
<dbReference type="AlphaFoldDB" id="A0A8T2HEU4"/>
<evidence type="ECO:0000256" key="2">
    <source>
        <dbReference type="ARBA" id="ARBA00022741"/>
    </source>
</evidence>
<feature type="domain" description="NB-ARC" evidence="5">
    <location>
        <begin position="329"/>
        <end position="374"/>
    </location>
</feature>
<comment type="caution">
    <text evidence="8">The sequence shown here is derived from an EMBL/GenBank/DDBJ whole genome shotgun (WGS) entry which is preliminary data.</text>
</comment>
<accession>A0A8T2HEU4</accession>
<dbReference type="Proteomes" id="UP000694251">
    <property type="component" value="Chromosome 1"/>
</dbReference>
<evidence type="ECO:0000313" key="9">
    <source>
        <dbReference type="Proteomes" id="UP000694251"/>
    </source>
</evidence>
<dbReference type="FunFam" id="3.40.50.300:FF:001091">
    <property type="entry name" value="Probable disease resistance protein At1g61300"/>
    <property type="match status" value="1"/>
</dbReference>
<dbReference type="PANTHER" id="PTHR36766:SF40">
    <property type="entry name" value="DISEASE RESISTANCE PROTEIN RGA3"/>
    <property type="match status" value="1"/>
</dbReference>
<protein>
    <submittedName>
        <fullName evidence="8">NB-ARC</fullName>
    </submittedName>
</protein>
<dbReference type="InterPro" id="IPR041118">
    <property type="entry name" value="Rx_N"/>
</dbReference>
<dbReference type="PANTHER" id="PTHR36766">
    <property type="entry name" value="PLANT BROAD-SPECTRUM MILDEW RESISTANCE PROTEIN RPW8"/>
    <property type="match status" value="1"/>
</dbReference>
<sequence length="584" mass="67897">MAETLLSFGVEKLWDLLVRESDRFQGVKKQFNELRSDLNKLRCFLEDADAKKHQSAMVSNTVKEVKEIVYDTEDIIETFLRKKQLGRTRGMKKRIKEFACVLPDRRKIAIDMEGLSKRIAKVICDMQSLGVQQVIVNDEYMQSLQERQRNMRQTFSNNNESALVGLEENVKKLVGHLVEVEDSSQVVSITGMGGIGKTTLARQVFNHETVKSHFAQLAWVCVSQQFTRKYVWQTILRKVGPEYIKLEMTEDELQEKLFRLLGTRKALIVLDDIWREEDWDMIEPIFPLGKGNNLFSIFIIHANILVIKHYVRSLLLVTYMKRDIYFGIGWKVLLTSRNEGVALRANPNGFIFKPDCLTPEESWTIFRRIVFPGENTTGKLSIYIRGRLNMKTLSSSLSKLRDLENLTICYYPMYAPMSGIEGLVLDCDQLKHLNLRIYMPRLPDEQHFPWHLRNISLAECCLKEDPMPILEKLLQLNEVSLSHQSFCGKRMVCSDGGFPQLQKLDLCGLEEWEEWIVEEGSMPRLRKLTIRNDPKLKELPDGLKFITSLKEVHVILNNWDFKKKLSRGGEDYYKVQHIPLVRFL</sequence>
<dbReference type="InterPro" id="IPR055414">
    <property type="entry name" value="LRR_R13L4/SHOC2-like"/>
</dbReference>
<dbReference type="EMBL" id="JAEFBJ010000001">
    <property type="protein sequence ID" value="KAG7657876.1"/>
    <property type="molecule type" value="Genomic_DNA"/>
</dbReference>
<evidence type="ECO:0000313" key="8">
    <source>
        <dbReference type="EMBL" id="KAG7657876.1"/>
    </source>
</evidence>
<dbReference type="OrthoDB" id="646178at2759"/>
<evidence type="ECO:0000256" key="1">
    <source>
        <dbReference type="ARBA" id="ARBA00022737"/>
    </source>
</evidence>
<feature type="domain" description="NB-ARC" evidence="5">
    <location>
        <begin position="167"/>
        <end position="287"/>
    </location>
</feature>
<reference evidence="8 9" key="1">
    <citation type="submission" date="2020-12" db="EMBL/GenBank/DDBJ databases">
        <title>Concerted genomic and epigenomic changes stabilize Arabidopsis allopolyploids.</title>
        <authorList>
            <person name="Chen Z."/>
        </authorList>
    </citation>
    <scope>NUCLEOTIDE SEQUENCE [LARGE SCALE GENOMIC DNA]</scope>
    <source>
        <strain evidence="8">As9502</strain>
        <tissue evidence="8">Leaf</tissue>
    </source>
</reference>
<dbReference type="GO" id="GO:0006952">
    <property type="term" value="P:defense response"/>
    <property type="evidence" value="ECO:0007669"/>
    <property type="project" value="UniProtKB-KW"/>
</dbReference>
<dbReference type="GO" id="GO:0005524">
    <property type="term" value="F:ATP binding"/>
    <property type="evidence" value="ECO:0007669"/>
    <property type="project" value="UniProtKB-KW"/>
</dbReference>
<organism evidence="8 9">
    <name type="scientific">Arabidopsis suecica</name>
    <name type="common">Swedish thale-cress</name>
    <name type="synonym">Cardaminopsis suecica</name>
    <dbReference type="NCBI Taxonomy" id="45249"/>
    <lineage>
        <taxon>Eukaryota</taxon>
        <taxon>Viridiplantae</taxon>
        <taxon>Streptophyta</taxon>
        <taxon>Embryophyta</taxon>
        <taxon>Tracheophyta</taxon>
        <taxon>Spermatophyta</taxon>
        <taxon>Magnoliopsida</taxon>
        <taxon>eudicotyledons</taxon>
        <taxon>Gunneridae</taxon>
        <taxon>Pentapetalae</taxon>
        <taxon>rosids</taxon>
        <taxon>malvids</taxon>
        <taxon>Brassicales</taxon>
        <taxon>Brassicaceae</taxon>
        <taxon>Camelineae</taxon>
        <taxon>Arabidopsis</taxon>
    </lineage>
</organism>
<dbReference type="Pfam" id="PF23598">
    <property type="entry name" value="LRR_14"/>
    <property type="match status" value="1"/>
</dbReference>
<gene>
    <name evidence="8" type="ORF">ISN44_As01g048950</name>
</gene>
<keyword evidence="1" id="KW-0677">Repeat</keyword>
<evidence type="ECO:0000256" key="3">
    <source>
        <dbReference type="ARBA" id="ARBA00022821"/>
    </source>
</evidence>
<evidence type="ECO:0000259" key="5">
    <source>
        <dbReference type="Pfam" id="PF00931"/>
    </source>
</evidence>
<keyword evidence="2" id="KW-0547">Nucleotide-binding</keyword>
<dbReference type="GO" id="GO:0043531">
    <property type="term" value="F:ADP binding"/>
    <property type="evidence" value="ECO:0007669"/>
    <property type="project" value="InterPro"/>
</dbReference>
<evidence type="ECO:0000259" key="6">
    <source>
        <dbReference type="Pfam" id="PF18052"/>
    </source>
</evidence>
<keyword evidence="4" id="KW-0067">ATP-binding</keyword>
<keyword evidence="3" id="KW-0611">Plant defense</keyword>
<evidence type="ECO:0000259" key="7">
    <source>
        <dbReference type="Pfam" id="PF23598"/>
    </source>
</evidence>
<evidence type="ECO:0000256" key="4">
    <source>
        <dbReference type="ARBA" id="ARBA00022840"/>
    </source>
</evidence>
<feature type="domain" description="Disease resistance N-terminal" evidence="6">
    <location>
        <begin position="6"/>
        <end position="88"/>
    </location>
</feature>
<dbReference type="Pfam" id="PF00931">
    <property type="entry name" value="NB-ARC"/>
    <property type="match status" value="2"/>
</dbReference>
<name>A0A8T2HEU4_ARASU</name>